<dbReference type="RefSeq" id="WP_115640007.1">
    <property type="nucleotide sequence ID" value="NZ_UFWZ01000001.1"/>
</dbReference>
<dbReference type="EMBL" id="UFWZ01000001">
    <property type="protein sequence ID" value="SUY45023.1"/>
    <property type="molecule type" value="Genomic_DNA"/>
</dbReference>
<accession>A0A381J4C4</accession>
<evidence type="ECO:0000313" key="2">
    <source>
        <dbReference type="Proteomes" id="UP000254664"/>
    </source>
</evidence>
<evidence type="ECO:0000313" key="1">
    <source>
        <dbReference type="EMBL" id="SUY45023.1"/>
    </source>
</evidence>
<sequence>MKIDFYYWSYQCPLNSSMIELLREYEAKLDIIYHDISKDFMLAQKMNMFFPTLTVVNDKYRYFSPLTRNFLDLICNDYIPIEKPYRPKLGTIRKGVIIEPIKKSNYLIATKCMRKNGLKNVPKK</sequence>
<reference evidence="1 2" key="1">
    <citation type="submission" date="2018-06" db="EMBL/GenBank/DDBJ databases">
        <authorList>
            <consortium name="Pathogen Informatics"/>
            <person name="Doyle S."/>
        </authorList>
    </citation>
    <scope>NUCLEOTIDE SEQUENCE [LARGE SCALE GENOMIC DNA]</scope>
    <source>
        <strain evidence="1 2">NCTC9836</strain>
    </source>
</reference>
<organism evidence="1 2">
    <name type="scientific">Clostridium putrefaciens</name>
    <dbReference type="NCBI Taxonomy" id="99675"/>
    <lineage>
        <taxon>Bacteria</taxon>
        <taxon>Bacillati</taxon>
        <taxon>Bacillota</taxon>
        <taxon>Clostridia</taxon>
        <taxon>Eubacteriales</taxon>
        <taxon>Clostridiaceae</taxon>
        <taxon>Clostridium</taxon>
    </lineage>
</organism>
<proteinExistence type="predicted"/>
<dbReference type="InterPro" id="IPR036249">
    <property type="entry name" value="Thioredoxin-like_sf"/>
</dbReference>
<dbReference type="OrthoDB" id="1649161at2"/>
<dbReference type="AlphaFoldDB" id="A0A381J4C4"/>
<gene>
    <name evidence="1" type="ORF">NCTC9836_00117</name>
</gene>
<name>A0A381J4C4_9CLOT</name>
<dbReference type="SUPFAM" id="SSF52833">
    <property type="entry name" value="Thioredoxin-like"/>
    <property type="match status" value="1"/>
</dbReference>
<dbReference type="Proteomes" id="UP000254664">
    <property type="component" value="Unassembled WGS sequence"/>
</dbReference>
<protein>
    <submittedName>
        <fullName evidence="1">Uncharacterized protein</fullName>
    </submittedName>
</protein>
<keyword evidence="2" id="KW-1185">Reference proteome</keyword>